<keyword evidence="8" id="KW-0464">Manganese</keyword>
<evidence type="ECO:0000256" key="7">
    <source>
        <dbReference type="ARBA" id="ARBA00022801"/>
    </source>
</evidence>
<evidence type="ECO:0000256" key="5">
    <source>
        <dbReference type="ARBA" id="ARBA00014392"/>
    </source>
</evidence>
<evidence type="ECO:0000256" key="8">
    <source>
        <dbReference type="ARBA" id="ARBA00023211"/>
    </source>
</evidence>
<dbReference type="UniPathway" id="UPA00138"/>
<sequence length="330" mass="32985">MSSPGAAPLADLDGRVARALRNATAAAAASVVPLVGSGDGMAVDGTAVDALRAALAAIAVDGRVVAGEGEKDAAPMLAPGERFGTGGLALDLAVDPVDGTRLAASGRDGAMAVLAVTGRDGFADLGPAHYLAKQVTWLPDAAGLPIDRLVARLAEVRGAAPADVRVAVQDRPRNADVAARARAAGATVVPFEHGDIERSLRAAQPGTDLDVVTGIGGAPEGLLTAAAVRALGADMVASYAPQSAGEAERLVASGRSDSTPLTLDDLCPGPAWLFLSAVTACRPGADGVLEAARREARGIRVASWDVGPERAPRRSELLVGDDGAVAGAGR</sequence>
<dbReference type="PANTHER" id="PTHR30447:SF0">
    <property type="entry name" value="FRUCTOSE-1,6-BISPHOSPHATASE 1 CLASS 2-RELATED"/>
    <property type="match status" value="1"/>
</dbReference>
<dbReference type="EMBL" id="VSSB01000002">
    <property type="protein sequence ID" value="TYL50317.1"/>
    <property type="molecule type" value="Genomic_DNA"/>
</dbReference>
<dbReference type="GO" id="GO:0046872">
    <property type="term" value="F:metal ion binding"/>
    <property type="evidence" value="ECO:0007669"/>
    <property type="project" value="UniProtKB-KW"/>
</dbReference>
<keyword evidence="9" id="KW-0119">Carbohydrate metabolism</keyword>
<keyword evidence="6" id="KW-0479">Metal-binding</keyword>
<dbReference type="EC" id="3.1.3.11" evidence="4"/>
<protein>
    <recommendedName>
        <fullName evidence="5">Fructose-1,6-bisphosphatase class 2</fullName>
        <ecNumber evidence="4">3.1.3.11</ecNumber>
    </recommendedName>
    <alternativeName>
        <fullName evidence="10">D-fructose-1,6-bisphosphate 1-phosphohydrolase class 2</fullName>
    </alternativeName>
</protein>
<dbReference type="Pfam" id="PF03320">
    <property type="entry name" value="FBPase_glpX"/>
    <property type="match status" value="1"/>
</dbReference>
<dbReference type="GO" id="GO:0005829">
    <property type="term" value="C:cytosol"/>
    <property type="evidence" value="ECO:0007669"/>
    <property type="project" value="TreeGrafter"/>
</dbReference>
<evidence type="ECO:0000256" key="10">
    <source>
        <dbReference type="ARBA" id="ARBA00032412"/>
    </source>
</evidence>
<evidence type="ECO:0000256" key="6">
    <source>
        <dbReference type="ARBA" id="ARBA00022723"/>
    </source>
</evidence>
<keyword evidence="7" id="KW-0378">Hydrolase</keyword>
<dbReference type="GO" id="GO:0042132">
    <property type="term" value="F:fructose 1,6-bisphosphate 1-phosphatase activity"/>
    <property type="evidence" value="ECO:0007669"/>
    <property type="project" value="UniProtKB-EC"/>
</dbReference>
<evidence type="ECO:0000313" key="11">
    <source>
        <dbReference type="EMBL" id="TYL50317.1"/>
    </source>
</evidence>
<evidence type="ECO:0000313" key="12">
    <source>
        <dbReference type="Proteomes" id="UP000325243"/>
    </source>
</evidence>
<evidence type="ECO:0000256" key="2">
    <source>
        <dbReference type="ARBA" id="ARBA00004742"/>
    </source>
</evidence>
<evidence type="ECO:0000256" key="1">
    <source>
        <dbReference type="ARBA" id="ARBA00001273"/>
    </source>
</evidence>
<dbReference type="AlphaFoldDB" id="A0A5S4UTP3"/>
<dbReference type="Proteomes" id="UP000325243">
    <property type="component" value="Unassembled WGS sequence"/>
</dbReference>
<dbReference type="PANTHER" id="PTHR30447">
    <property type="entry name" value="FRUCTOSE-1,6-BISPHOSPHATASE CLASS 2"/>
    <property type="match status" value="1"/>
</dbReference>
<dbReference type="GO" id="GO:0006094">
    <property type="term" value="P:gluconeogenesis"/>
    <property type="evidence" value="ECO:0007669"/>
    <property type="project" value="UniProtKB-UniPathway"/>
</dbReference>
<evidence type="ECO:0000256" key="9">
    <source>
        <dbReference type="ARBA" id="ARBA00023277"/>
    </source>
</evidence>
<dbReference type="RefSeq" id="WP_148734419.1">
    <property type="nucleotide sequence ID" value="NZ_VSSB01000002.1"/>
</dbReference>
<comment type="catalytic activity">
    <reaction evidence="1">
        <text>beta-D-fructose 1,6-bisphosphate + H2O = beta-D-fructose 6-phosphate + phosphate</text>
        <dbReference type="Rhea" id="RHEA:11064"/>
        <dbReference type="ChEBI" id="CHEBI:15377"/>
        <dbReference type="ChEBI" id="CHEBI:32966"/>
        <dbReference type="ChEBI" id="CHEBI:43474"/>
        <dbReference type="ChEBI" id="CHEBI:57634"/>
        <dbReference type="EC" id="3.1.3.11"/>
    </reaction>
</comment>
<evidence type="ECO:0000256" key="4">
    <source>
        <dbReference type="ARBA" id="ARBA00013093"/>
    </source>
</evidence>
<comment type="pathway">
    <text evidence="2">Carbohydrate biosynthesis; gluconeogenesis.</text>
</comment>
<comment type="similarity">
    <text evidence="3">Belongs to the FBPase class 2 family.</text>
</comment>
<dbReference type="SUPFAM" id="SSF56655">
    <property type="entry name" value="Carbohydrate phosphatase"/>
    <property type="match status" value="1"/>
</dbReference>
<reference evidence="11 12" key="1">
    <citation type="submission" date="2019-08" db="EMBL/GenBank/DDBJ databases">
        <authorList>
            <person name="Hu J."/>
        </authorList>
    </citation>
    <scope>NUCLEOTIDE SEQUENCE [LARGE SCALE GENOMIC DNA]</scope>
    <source>
        <strain evidence="11 12">NEAU-184</strain>
    </source>
</reference>
<proteinExistence type="inferred from homology"/>
<organism evidence="11 12">
    <name type="scientific">Agromyces mariniharenae</name>
    <dbReference type="NCBI Taxonomy" id="2604423"/>
    <lineage>
        <taxon>Bacteria</taxon>
        <taxon>Bacillati</taxon>
        <taxon>Actinomycetota</taxon>
        <taxon>Actinomycetes</taxon>
        <taxon>Micrococcales</taxon>
        <taxon>Microbacteriaceae</taxon>
        <taxon>Agromyces</taxon>
    </lineage>
</organism>
<dbReference type="Gene3D" id="3.30.540.10">
    <property type="entry name" value="Fructose-1,6-Bisphosphatase, subunit A, domain 1"/>
    <property type="match status" value="1"/>
</dbReference>
<accession>A0A5S4UTP3</accession>
<comment type="caution">
    <text evidence="11">The sequence shown here is derived from an EMBL/GenBank/DDBJ whole genome shotgun (WGS) entry which is preliminary data.</text>
</comment>
<dbReference type="InterPro" id="IPR004464">
    <property type="entry name" value="FBPase_class-2/SBPase"/>
</dbReference>
<gene>
    <name evidence="11" type="ORF">FYC51_13955</name>
</gene>
<dbReference type="Gene3D" id="3.40.190.90">
    <property type="match status" value="1"/>
</dbReference>
<keyword evidence="12" id="KW-1185">Reference proteome</keyword>
<dbReference type="GO" id="GO:0006071">
    <property type="term" value="P:glycerol metabolic process"/>
    <property type="evidence" value="ECO:0007669"/>
    <property type="project" value="InterPro"/>
</dbReference>
<evidence type="ECO:0000256" key="3">
    <source>
        <dbReference type="ARBA" id="ARBA00008989"/>
    </source>
</evidence>
<name>A0A5S4UTP3_9MICO</name>
<dbReference type="GO" id="GO:0030388">
    <property type="term" value="P:fructose 1,6-bisphosphate metabolic process"/>
    <property type="evidence" value="ECO:0007669"/>
    <property type="project" value="TreeGrafter"/>
</dbReference>